<proteinExistence type="predicted"/>
<sequence length="382" mass="42462">MKIVFISLSDASDVRSWSGLTYHISKALASQPGVQVIYLDKLAEKSKGIPYLVQGVKKVLYGKLGKHIDIKLSPWRLKKIGKILLKLLPQDADIIFADSSLPLAYLKTDIPKVFYTDATFASILGFYRPISSYAKETIRNGNKIDRLAIQASKIAIYSSDWAAASAIKDYECSSDKIKVVPFGANIECDRTSNDIDALARNRTDMPVCNFLFLGVDWARKGGDFAVEVVKKMNSLGVPSVLHIAGIPNLSDYGEFVVNHGFISKREEAGRNRLSELMSNSHFLLLPTRADCTPVAYSEANSFGLPVLTTDVGGIRTIVRDGVNGWAFPLSASAQEYADFAISVFQDKDRYRKMCLSSFDEFEKNLNWHISGKRIIELLKNIK</sequence>
<comment type="caution">
    <text evidence="3">The sequence shown here is derived from an EMBL/GenBank/DDBJ whole genome shotgun (WGS) entry which is preliminary data.</text>
</comment>
<dbReference type="PANTHER" id="PTHR46401">
    <property type="entry name" value="GLYCOSYLTRANSFERASE WBBK-RELATED"/>
    <property type="match status" value="1"/>
</dbReference>
<dbReference type="EMBL" id="JAKLTR010000032">
    <property type="protein sequence ID" value="MCG2618077.1"/>
    <property type="molecule type" value="Genomic_DNA"/>
</dbReference>
<dbReference type="InterPro" id="IPR001296">
    <property type="entry name" value="Glyco_trans_1"/>
</dbReference>
<evidence type="ECO:0000256" key="1">
    <source>
        <dbReference type="ARBA" id="ARBA00022679"/>
    </source>
</evidence>
<dbReference type="PANTHER" id="PTHR46401:SF2">
    <property type="entry name" value="GLYCOSYLTRANSFERASE WBBK-RELATED"/>
    <property type="match status" value="1"/>
</dbReference>
<dbReference type="RefSeq" id="WP_237877194.1">
    <property type="nucleotide sequence ID" value="NZ_JAKLTR010000032.1"/>
</dbReference>
<evidence type="ECO:0000259" key="2">
    <source>
        <dbReference type="Pfam" id="PF00534"/>
    </source>
</evidence>
<keyword evidence="1" id="KW-0808">Transferase</keyword>
<feature type="domain" description="Glycosyl transferase family 1" evidence="2">
    <location>
        <begin position="210"/>
        <end position="353"/>
    </location>
</feature>
<protein>
    <submittedName>
        <fullName evidence="3">Glycosyltransferase family 4 protein</fullName>
    </submittedName>
</protein>
<evidence type="ECO:0000313" key="3">
    <source>
        <dbReference type="EMBL" id="MCG2618077.1"/>
    </source>
</evidence>
<dbReference type="Pfam" id="PF00534">
    <property type="entry name" value="Glycos_transf_1"/>
    <property type="match status" value="1"/>
</dbReference>
<reference evidence="3" key="1">
    <citation type="submission" date="2022-01" db="EMBL/GenBank/DDBJ databases">
        <authorList>
            <person name="Jo J.-H."/>
            <person name="Im W.-T."/>
        </authorList>
    </citation>
    <scope>NUCLEOTIDE SEQUENCE</scope>
    <source>
        <strain evidence="3">NA20</strain>
    </source>
</reference>
<gene>
    <name evidence="3" type="ORF">LZZ85_27490</name>
</gene>
<name>A0ABS9L0T6_9BACT</name>
<evidence type="ECO:0000313" key="4">
    <source>
        <dbReference type="Proteomes" id="UP001165367"/>
    </source>
</evidence>
<organism evidence="3 4">
    <name type="scientific">Terrimonas ginsenosidimutans</name>
    <dbReference type="NCBI Taxonomy" id="2908004"/>
    <lineage>
        <taxon>Bacteria</taxon>
        <taxon>Pseudomonadati</taxon>
        <taxon>Bacteroidota</taxon>
        <taxon>Chitinophagia</taxon>
        <taxon>Chitinophagales</taxon>
        <taxon>Chitinophagaceae</taxon>
        <taxon>Terrimonas</taxon>
    </lineage>
</organism>
<accession>A0ABS9L0T6</accession>
<dbReference type="SUPFAM" id="SSF53756">
    <property type="entry name" value="UDP-Glycosyltransferase/glycogen phosphorylase"/>
    <property type="match status" value="1"/>
</dbReference>
<dbReference type="Gene3D" id="3.40.50.2000">
    <property type="entry name" value="Glycogen Phosphorylase B"/>
    <property type="match status" value="2"/>
</dbReference>
<keyword evidence="4" id="KW-1185">Reference proteome</keyword>
<dbReference type="Proteomes" id="UP001165367">
    <property type="component" value="Unassembled WGS sequence"/>
</dbReference>
<dbReference type="CDD" id="cd03801">
    <property type="entry name" value="GT4_PimA-like"/>
    <property type="match status" value="1"/>
</dbReference>